<dbReference type="Pfam" id="PF13155">
    <property type="entry name" value="Toprim_2"/>
    <property type="match status" value="1"/>
</dbReference>
<dbReference type="AlphaFoldDB" id="A0A562T6V3"/>
<dbReference type="Gene3D" id="3.40.1360.10">
    <property type="match status" value="1"/>
</dbReference>
<reference evidence="1 2" key="1">
    <citation type="journal article" date="2013" name="Stand. Genomic Sci.">
        <title>Genomic Encyclopedia of Type Strains, Phase I: The one thousand microbial genomes (KMG-I) project.</title>
        <authorList>
            <person name="Kyrpides N.C."/>
            <person name="Woyke T."/>
            <person name="Eisen J.A."/>
            <person name="Garrity G."/>
            <person name="Lilburn T.G."/>
            <person name="Beck B.J."/>
            <person name="Whitman W.B."/>
            <person name="Hugenholtz P."/>
            <person name="Klenk H.P."/>
        </authorList>
    </citation>
    <scope>NUCLEOTIDE SEQUENCE [LARGE SCALE GENOMIC DNA]</scope>
    <source>
        <strain evidence="1 2">DSM 13484</strain>
    </source>
</reference>
<dbReference type="SUPFAM" id="SSF57783">
    <property type="entry name" value="Zinc beta-ribbon"/>
    <property type="match status" value="1"/>
</dbReference>
<evidence type="ECO:0000313" key="1">
    <source>
        <dbReference type="EMBL" id="TWI89279.1"/>
    </source>
</evidence>
<protein>
    <submittedName>
        <fullName evidence="1">Toprim domain-containing protein</fullName>
    </submittedName>
</protein>
<dbReference type="OrthoDB" id="8536512at2"/>
<dbReference type="GO" id="GO:0008270">
    <property type="term" value="F:zinc ion binding"/>
    <property type="evidence" value="ECO:0007669"/>
    <property type="project" value="InterPro"/>
</dbReference>
<dbReference type="GO" id="GO:0006260">
    <property type="term" value="P:DNA replication"/>
    <property type="evidence" value="ECO:0007669"/>
    <property type="project" value="InterPro"/>
</dbReference>
<accession>A0A562T6V3</accession>
<sequence length="303" mass="34721">MKKLTCTQAKQIDLVDYLHSLGHHPVKVRHNDYWYLSPLRSENTASFKVDRRLNLWYDHGSGQGGDLIDFGTLYFNCPVGSLLARLSAGWPAPSLSFHPPKHPAGEKKAAPGSKITVLSSRPLADKSLLDYLQSRCIPPALAARFCKEVDFHLYGKQQKAIGFSNNSGGYELRSSSFKGSSSPKDVTLINNKAGALTVFEGFFNFLSFFTVNQEQQRPLTNCLILNSLAFLEKSRALMEQYPRIHLMLDRDDSGRSYTQKALKWDREKYIDRSDFYQHKKDLNDWLIRQQRSPGEQRRLRQRF</sequence>
<dbReference type="GO" id="GO:0003677">
    <property type="term" value="F:DNA binding"/>
    <property type="evidence" value="ECO:0007669"/>
    <property type="project" value="InterPro"/>
</dbReference>
<dbReference type="Proteomes" id="UP000316778">
    <property type="component" value="Unassembled WGS sequence"/>
</dbReference>
<dbReference type="Gene3D" id="3.90.580.10">
    <property type="entry name" value="Zinc finger, CHC2-type domain"/>
    <property type="match status" value="1"/>
</dbReference>
<name>A0A562T6V3_CHIJA</name>
<comment type="caution">
    <text evidence="1">The sequence shown here is derived from an EMBL/GenBank/DDBJ whole genome shotgun (WGS) entry which is preliminary data.</text>
</comment>
<keyword evidence="2" id="KW-1185">Reference proteome</keyword>
<dbReference type="InterPro" id="IPR036977">
    <property type="entry name" value="DNA_primase_Znf_CHC2"/>
</dbReference>
<proteinExistence type="predicted"/>
<evidence type="ECO:0000313" key="2">
    <source>
        <dbReference type="Proteomes" id="UP000316778"/>
    </source>
</evidence>
<dbReference type="RefSeq" id="WP_145715496.1">
    <property type="nucleotide sequence ID" value="NZ_BAAAFY010000001.1"/>
</dbReference>
<gene>
    <name evidence="1" type="ORF">LX66_3374</name>
</gene>
<dbReference type="EMBL" id="VLLG01000003">
    <property type="protein sequence ID" value="TWI89279.1"/>
    <property type="molecule type" value="Genomic_DNA"/>
</dbReference>
<organism evidence="1 2">
    <name type="scientific">Chitinophaga japonensis</name>
    <name type="common">Flexibacter japonensis</name>
    <dbReference type="NCBI Taxonomy" id="104662"/>
    <lineage>
        <taxon>Bacteria</taxon>
        <taxon>Pseudomonadati</taxon>
        <taxon>Bacteroidota</taxon>
        <taxon>Chitinophagia</taxon>
        <taxon>Chitinophagales</taxon>
        <taxon>Chitinophagaceae</taxon>
        <taxon>Chitinophaga</taxon>
    </lineage>
</organism>